<protein>
    <submittedName>
        <fullName evidence="3">Diguanylate cyclase/phosphodiesterase</fullName>
    </submittedName>
</protein>
<keyword evidence="4" id="KW-1185">Reference proteome</keyword>
<dbReference type="PROSITE" id="PS50887">
    <property type="entry name" value="GGDEF"/>
    <property type="match status" value="1"/>
</dbReference>
<dbReference type="PANTHER" id="PTHR44757:SF2">
    <property type="entry name" value="BIOFILM ARCHITECTURE MAINTENANCE PROTEIN MBAA"/>
    <property type="match status" value="1"/>
</dbReference>
<dbReference type="CDD" id="cd01948">
    <property type="entry name" value="EAL"/>
    <property type="match status" value="1"/>
</dbReference>
<dbReference type="SMART" id="SM00052">
    <property type="entry name" value="EAL"/>
    <property type="match status" value="1"/>
</dbReference>
<dbReference type="STRING" id="395495.Lcho_0330"/>
<dbReference type="NCBIfam" id="TIGR00254">
    <property type="entry name" value="GGDEF"/>
    <property type="match status" value="1"/>
</dbReference>
<dbReference type="InterPro" id="IPR029787">
    <property type="entry name" value="Nucleotide_cyclase"/>
</dbReference>
<dbReference type="EMBL" id="CP001013">
    <property type="protein sequence ID" value="ACB32605.1"/>
    <property type="molecule type" value="Genomic_DNA"/>
</dbReference>
<evidence type="ECO:0000313" key="3">
    <source>
        <dbReference type="EMBL" id="ACB32605.1"/>
    </source>
</evidence>
<dbReference type="PANTHER" id="PTHR44757">
    <property type="entry name" value="DIGUANYLATE CYCLASE DGCP"/>
    <property type="match status" value="1"/>
</dbReference>
<dbReference type="SUPFAM" id="SSF141868">
    <property type="entry name" value="EAL domain-like"/>
    <property type="match status" value="1"/>
</dbReference>
<evidence type="ECO:0000259" key="2">
    <source>
        <dbReference type="PROSITE" id="PS50887"/>
    </source>
</evidence>
<sequence>MSHTLPPAEAGAVELARRSARYGALDLVLQPVWIYDFDRRRVHWANAAALKMWKAESLRELCRRDMGADMSATVARRLAQYQADFITHAAVFNERWTLYPGGTPVVLNLTYSGHRLDDGRMAMLSQGKPALDELPESTRSVEALLHTAVMITLYDLSGAPLYRNPAARASVRSPGETLRERIVDPASGERFMAALAHEQAANFTLAVHTAQGERWHEMSARHCHDAVTGHDAVLVSEADVSALKHTEAQASFQALHDALTGLPNRAHVMERFAQALADIRDAGMAAALIFIDLDHFKDVNDTLGHAAGDELLVHVARRLRNAIRSSDQVARLGGDEFLILVASKDIVGEVERVRQRISQAIAQPLSLSGTEVRVTPTLGVSLYPRDGLDVETLLRNADLAMYCAKERGRNDMAYYEEGLAVAMRQRTSLEADLRHALERDEFEVFYQPRVCVHTRRVVGAEALLRWRSPERGLVMPDDFIPVCESSGLIMPIGLRVFEQVARQQAEWAARGLDLQISVNLSPRQFSHPGLLDGIRAALRVAAGRPARLEIEITESMLLARDERPREVLDAFEAMGMSIALDDFGTGYSNLAALQRYPIHTVKIDKTFIQGLDTDRPLADMIVSMCRLMRLTVVAEGVETCDQLDWIAGRAIDQYQGFLCARALPAAAFEARFIDEPLAA</sequence>
<dbReference type="Gene3D" id="3.30.70.270">
    <property type="match status" value="1"/>
</dbReference>
<dbReference type="InterPro" id="IPR043128">
    <property type="entry name" value="Rev_trsase/Diguanyl_cyclase"/>
</dbReference>
<dbReference type="PROSITE" id="PS50883">
    <property type="entry name" value="EAL"/>
    <property type="match status" value="1"/>
</dbReference>
<dbReference type="InterPro" id="IPR001633">
    <property type="entry name" value="EAL_dom"/>
</dbReference>
<dbReference type="Gene3D" id="3.20.20.450">
    <property type="entry name" value="EAL domain"/>
    <property type="match status" value="1"/>
</dbReference>
<evidence type="ECO:0000313" key="4">
    <source>
        <dbReference type="Proteomes" id="UP000001693"/>
    </source>
</evidence>
<dbReference type="SMART" id="SM00267">
    <property type="entry name" value="GGDEF"/>
    <property type="match status" value="1"/>
</dbReference>
<dbReference type="eggNOG" id="COG5001">
    <property type="taxonomic scope" value="Bacteria"/>
</dbReference>
<evidence type="ECO:0000259" key="1">
    <source>
        <dbReference type="PROSITE" id="PS50883"/>
    </source>
</evidence>
<dbReference type="AlphaFoldDB" id="B1XW78"/>
<dbReference type="KEGG" id="lch:Lcho_0330"/>
<dbReference type="Pfam" id="PF00990">
    <property type="entry name" value="GGDEF"/>
    <property type="match status" value="1"/>
</dbReference>
<dbReference type="InterPro" id="IPR052155">
    <property type="entry name" value="Biofilm_reg_signaling"/>
</dbReference>
<dbReference type="InterPro" id="IPR035919">
    <property type="entry name" value="EAL_sf"/>
</dbReference>
<proteinExistence type="predicted"/>
<gene>
    <name evidence="3" type="ordered locus">Lcho_0330</name>
</gene>
<name>B1XW78_LEPCP</name>
<dbReference type="Proteomes" id="UP000001693">
    <property type="component" value="Chromosome"/>
</dbReference>
<feature type="domain" description="EAL" evidence="1">
    <location>
        <begin position="426"/>
        <end position="676"/>
    </location>
</feature>
<accession>B1XW78</accession>
<feature type="domain" description="GGDEF" evidence="2">
    <location>
        <begin position="284"/>
        <end position="417"/>
    </location>
</feature>
<reference evidence="3 4" key="1">
    <citation type="submission" date="2008-03" db="EMBL/GenBank/DDBJ databases">
        <title>Complete sequence of Leptothrix cholodnii SP-6.</title>
        <authorList>
            <consortium name="US DOE Joint Genome Institute"/>
            <person name="Copeland A."/>
            <person name="Lucas S."/>
            <person name="Lapidus A."/>
            <person name="Glavina del Rio T."/>
            <person name="Dalin E."/>
            <person name="Tice H."/>
            <person name="Bruce D."/>
            <person name="Goodwin L."/>
            <person name="Pitluck S."/>
            <person name="Chertkov O."/>
            <person name="Brettin T."/>
            <person name="Detter J.C."/>
            <person name="Han C."/>
            <person name="Kuske C.R."/>
            <person name="Schmutz J."/>
            <person name="Larimer F."/>
            <person name="Land M."/>
            <person name="Hauser L."/>
            <person name="Kyrpides N."/>
            <person name="Lykidis A."/>
            <person name="Emerson D."/>
            <person name="Richardson P."/>
        </authorList>
    </citation>
    <scope>NUCLEOTIDE SEQUENCE [LARGE SCALE GENOMIC DNA]</scope>
    <source>
        <strain evidence="4">ATCC 51168 / LMG 8142 / SP-6</strain>
    </source>
</reference>
<dbReference type="CDD" id="cd01949">
    <property type="entry name" value="GGDEF"/>
    <property type="match status" value="1"/>
</dbReference>
<dbReference type="FunFam" id="3.30.70.270:FF:000001">
    <property type="entry name" value="Diguanylate cyclase domain protein"/>
    <property type="match status" value="1"/>
</dbReference>
<dbReference type="GO" id="GO:0003824">
    <property type="term" value="F:catalytic activity"/>
    <property type="evidence" value="ECO:0007669"/>
    <property type="project" value="UniProtKB-ARBA"/>
</dbReference>
<dbReference type="SUPFAM" id="SSF55073">
    <property type="entry name" value="Nucleotide cyclase"/>
    <property type="match status" value="1"/>
</dbReference>
<dbReference type="HOGENOM" id="CLU_000445_70_20_4"/>
<dbReference type="RefSeq" id="WP_012345367.1">
    <property type="nucleotide sequence ID" value="NC_010524.1"/>
</dbReference>
<dbReference type="Pfam" id="PF00563">
    <property type="entry name" value="EAL"/>
    <property type="match status" value="1"/>
</dbReference>
<dbReference type="InterPro" id="IPR000160">
    <property type="entry name" value="GGDEF_dom"/>
</dbReference>
<organism evidence="3 4">
    <name type="scientific">Leptothrix cholodnii (strain ATCC 51168 / LMG 8142 / SP-6)</name>
    <name type="common">Leptothrix discophora (strain SP-6)</name>
    <dbReference type="NCBI Taxonomy" id="395495"/>
    <lineage>
        <taxon>Bacteria</taxon>
        <taxon>Pseudomonadati</taxon>
        <taxon>Pseudomonadota</taxon>
        <taxon>Betaproteobacteria</taxon>
        <taxon>Burkholderiales</taxon>
        <taxon>Sphaerotilaceae</taxon>
        <taxon>Leptothrix</taxon>
    </lineage>
</organism>